<proteinExistence type="predicted"/>
<dbReference type="RefSeq" id="WP_169404626.1">
    <property type="nucleotide sequence ID" value="NZ_JAADJU010000011.1"/>
</dbReference>
<gene>
    <name evidence="2" type="ORF">GW590_18800</name>
</gene>
<evidence type="ECO:0000313" key="3">
    <source>
        <dbReference type="Proteomes" id="UP000585363"/>
    </source>
</evidence>
<dbReference type="AlphaFoldDB" id="A0A848MPY0"/>
<reference evidence="2 3" key="1">
    <citation type="submission" date="2020-01" db="EMBL/GenBank/DDBJ databases">
        <authorList>
            <person name="Lee S.D."/>
        </authorList>
    </citation>
    <scope>NUCLEOTIDE SEQUENCE [LARGE SCALE GENOMIC DNA]</scope>
    <source>
        <strain evidence="2 3">SAP-1</strain>
    </source>
</reference>
<evidence type="ECO:0000313" key="2">
    <source>
        <dbReference type="EMBL" id="NMP28912.1"/>
    </source>
</evidence>
<organism evidence="2 3">
    <name type="scientific">Rouxiella aceris</name>
    <dbReference type="NCBI Taxonomy" id="2703884"/>
    <lineage>
        <taxon>Bacteria</taxon>
        <taxon>Pseudomonadati</taxon>
        <taxon>Pseudomonadota</taxon>
        <taxon>Gammaproteobacteria</taxon>
        <taxon>Enterobacterales</taxon>
        <taxon>Yersiniaceae</taxon>
        <taxon>Rouxiella</taxon>
    </lineage>
</organism>
<name>A0A848MPY0_9GAMM</name>
<sequence length="85" mass="9109">MTRPIVFITTLLLSGISIGLQAAEMPLGNTAHQACAEHAAFNNNTDAQNLITAPEDASHQASTHCLTSIQTSNNNKLFGNNDLFR</sequence>
<feature type="signal peptide" evidence="1">
    <location>
        <begin position="1"/>
        <end position="22"/>
    </location>
</feature>
<evidence type="ECO:0000256" key="1">
    <source>
        <dbReference type="SAM" id="SignalP"/>
    </source>
</evidence>
<dbReference type="Proteomes" id="UP000585363">
    <property type="component" value="Unassembled WGS sequence"/>
</dbReference>
<keyword evidence="3" id="KW-1185">Reference proteome</keyword>
<feature type="chain" id="PRO_5032980349" evidence="1">
    <location>
        <begin position="23"/>
        <end position="85"/>
    </location>
</feature>
<accession>A0A848MPY0</accession>
<comment type="caution">
    <text evidence="2">The sequence shown here is derived from an EMBL/GenBank/DDBJ whole genome shotgun (WGS) entry which is preliminary data.</text>
</comment>
<keyword evidence="1" id="KW-0732">Signal</keyword>
<reference evidence="2 3" key="2">
    <citation type="submission" date="2020-06" db="EMBL/GenBank/DDBJ databases">
        <title>Polyphasic characterization of a Rahnella strain isolated from tree sap.</title>
        <authorList>
            <person name="Kim I.S."/>
        </authorList>
    </citation>
    <scope>NUCLEOTIDE SEQUENCE [LARGE SCALE GENOMIC DNA]</scope>
    <source>
        <strain evidence="2 3">SAP-1</strain>
    </source>
</reference>
<dbReference type="EMBL" id="JAADJU010000011">
    <property type="protein sequence ID" value="NMP28912.1"/>
    <property type="molecule type" value="Genomic_DNA"/>
</dbReference>
<protein>
    <submittedName>
        <fullName evidence="2">Uncharacterized protein</fullName>
    </submittedName>
</protein>